<dbReference type="Proteomes" id="UP001454036">
    <property type="component" value="Unassembled WGS sequence"/>
</dbReference>
<dbReference type="PANTHER" id="PTHR33116">
    <property type="entry name" value="REVERSE TRANSCRIPTASE ZINC-BINDING DOMAIN-CONTAINING PROTEIN-RELATED-RELATED"/>
    <property type="match status" value="1"/>
</dbReference>
<evidence type="ECO:0000313" key="2">
    <source>
        <dbReference type="Proteomes" id="UP001454036"/>
    </source>
</evidence>
<sequence>MMSFFFGKAIIETTTTIDRFLKKFWDWSRQKISSMKSRLPFSKNYSNNTKRSISSLLQIDETPSLGRYLGFLLKVGKLPLREFTFILDKVNTLRGWKASCLSLAARKVLIQSTSSAIPNCYCQFIVLPKIICSKIDQVNLAFLWGSTSTKKKMHLVNWDQVTSSKAKGGLGLRQT</sequence>
<proteinExistence type="predicted"/>
<organism evidence="1 2">
    <name type="scientific">Lithospermum erythrorhizon</name>
    <name type="common">Purple gromwell</name>
    <name type="synonym">Lithospermum officinale var. erythrorhizon</name>
    <dbReference type="NCBI Taxonomy" id="34254"/>
    <lineage>
        <taxon>Eukaryota</taxon>
        <taxon>Viridiplantae</taxon>
        <taxon>Streptophyta</taxon>
        <taxon>Embryophyta</taxon>
        <taxon>Tracheophyta</taxon>
        <taxon>Spermatophyta</taxon>
        <taxon>Magnoliopsida</taxon>
        <taxon>eudicotyledons</taxon>
        <taxon>Gunneridae</taxon>
        <taxon>Pentapetalae</taxon>
        <taxon>asterids</taxon>
        <taxon>lamiids</taxon>
        <taxon>Boraginales</taxon>
        <taxon>Boraginaceae</taxon>
        <taxon>Boraginoideae</taxon>
        <taxon>Lithospermeae</taxon>
        <taxon>Lithospermum</taxon>
    </lineage>
</organism>
<protein>
    <submittedName>
        <fullName evidence="1">Uncharacterized protein</fullName>
    </submittedName>
</protein>
<name>A0AAV3S0Z1_LITER</name>
<evidence type="ECO:0000313" key="1">
    <source>
        <dbReference type="EMBL" id="GAA0187389.1"/>
    </source>
</evidence>
<reference evidence="1 2" key="1">
    <citation type="submission" date="2024-01" db="EMBL/GenBank/DDBJ databases">
        <title>The complete chloroplast genome sequence of Lithospermum erythrorhizon: insights into the phylogenetic relationship among Boraginaceae species and the maternal lineages of purple gromwells.</title>
        <authorList>
            <person name="Okada T."/>
            <person name="Watanabe K."/>
        </authorList>
    </citation>
    <scope>NUCLEOTIDE SEQUENCE [LARGE SCALE GENOMIC DNA]</scope>
</reference>
<dbReference type="AlphaFoldDB" id="A0AAV3S0Z1"/>
<keyword evidence="2" id="KW-1185">Reference proteome</keyword>
<gene>
    <name evidence="1" type="ORF">LIER_34677</name>
</gene>
<dbReference type="EMBL" id="BAABME010014668">
    <property type="protein sequence ID" value="GAA0187389.1"/>
    <property type="molecule type" value="Genomic_DNA"/>
</dbReference>
<comment type="caution">
    <text evidence="1">The sequence shown here is derived from an EMBL/GenBank/DDBJ whole genome shotgun (WGS) entry which is preliminary data.</text>
</comment>
<dbReference type="PANTHER" id="PTHR33116:SF70">
    <property type="entry name" value="NON-LTR RETROELEMENT REVERSE TRANSCRIPTASE-LIKE PROTEIN"/>
    <property type="match status" value="1"/>
</dbReference>
<accession>A0AAV3S0Z1</accession>